<organism evidence="3">
    <name type="scientific">uncultured bacterium UPO38</name>
    <dbReference type="NCBI Taxonomy" id="1776965"/>
    <lineage>
        <taxon>Bacteria</taxon>
        <taxon>environmental samples</taxon>
    </lineage>
</organism>
<dbReference type="Pfam" id="PF00866">
    <property type="entry name" value="Ring_hydroxyl_B"/>
    <property type="match status" value="1"/>
</dbReference>
<evidence type="ECO:0000256" key="1">
    <source>
        <dbReference type="ARBA" id="ARBA00009570"/>
    </source>
</evidence>
<dbReference type="Gene3D" id="3.10.450.50">
    <property type="match status" value="1"/>
</dbReference>
<dbReference type="InterPro" id="IPR032710">
    <property type="entry name" value="NTF2-like_dom_sf"/>
</dbReference>
<comment type="similarity">
    <text evidence="1">Belongs to the bacterial ring-hydroxylating dioxygenase beta subunit family.</text>
</comment>
<protein>
    <submittedName>
        <fullName evidence="3">Putative ibuprofen-CoA dioxygenase small subunit</fullName>
    </submittedName>
</protein>
<dbReference type="PANTHER" id="PTHR41534">
    <property type="entry name" value="BLR3401 PROTEIN"/>
    <property type="match status" value="1"/>
</dbReference>
<name>A0A126SXR4_9BACT</name>
<dbReference type="InterPro" id="IPR000391">
    <property type="entry name" value="Rng_hydr_dOase-bsu"/>
</dbReference>
<keyword evidence="2" id="KW-0560">Oxidoreductase</keyword>
<dbReference type="AlphaFoldDB" id="A0A126SXR4"/>
<sequence>MKTSEPTAMPAAEAVGGREYDAVRDFLYLEARLADESRYLEWEALVEDDMTYWVPRGEGDFDMNRHVSIIADNRSRLRTRIAQLATGKRHSQVPVSAMRRLIGNIEVERLADGALQALSNFVLYELRRSSTGKLEVWPGRVEHRLRRRPDGSFGMYFKKVMLVHGDEALPSLAFII</sequence>
<proteinExistence type="inferred from homology"/>
<evidence type="ECO:0000313" key="3">
    <source>
        <dbReference type="EMBL" id="AMK59088.1"/>
    </source>
</evidence>
<dbReference type="SUPFAM" id="SSF54427">
    <property type="entry name" value="NTF2-like"/>
    <property type="match status" value="1"/>
</dbReference>
<dbReference type="GO" id="GO:0019380">
    <property type="term" value="P:3-phenylpropionate catabolic process"/>
    <property type="evidence" value="ECO:0007669"/>
    <property type="project" value="TreeGrafter"/>
</dbReference>
<reference evidence="3" key="1">
    <citation type="journal article" date="2016" name="Appl. Environ. Microbiol.">
        <title>Functional Metagenomics of a Biostimulated Petroleum-Contaminated Soil Reveals an Extraordinary Diversity of Extradiol Dioxygenases.</title>
        <authorList>
            <person name="Terron-Gonzalez L."/>
            <person name="Martin-Cabello G."/>
            <person name="Ferrer M."/>
            <person name="Santero E."/>
        </authorList>
    </citation>
    <scope>NUCLEOTIDE SEQUENCE</scope>
</reference>
<evidence type="ECO:0000256" key="2">
    <source>
        <dbReference type="ARBA" id="ARBA00023002"/>
    </source>
</evidence>
<accession>A0A126SXR4</accession>
<dbReference type="GO" id="GO:0051213">
    <property type="term" value="F:dioxygenase activity"/>
    <property type="evidence" value="ECO:0007669"/>
    <property type="project" value="UniProtKB-KW"/>
</dbReference>
<dbReference type="EMBL" id="KU144968">
    <property type="protein sequence ID" value="AMK59088.1"/>
    <property type="molecule type" value="Genomic_DNA"/>
</dbReference>
<keyword evidence="3" id="KW-0223">Dioxygenase</keyword>
<dbReference type="PANTHER" id="PTHR41534:SF2">
    <property type="entry name" value="3-PHENYLPROPIONATE_CINNAMIC ACID DIOXYGENASE SUBUNIT BETA"/>
    <property type="match status" value="1"/>
</dbReference>